<proteinExistence type="predicted"/>
<dbReference type="InterPro" id="IPR050321">
    <property type="entry name" value="Glycosyltr_2/OpgH_subfam"/>
</dbReference>
<feature type="transmembrane region" description="Helical" evidence="7">
    <location>
        <begin position="36"/>
        <end position="55"/>
    </location>
</feature>
<dbReference type="Gene3D" id="3.90.550.10">
    <property type="entry name" value="Spore Coat Polysaccharide Biosynthesis Protein SpsA, Chain A"/>
    <property type="match status" value="1"/>
</dbReference>
<feature type="transmembrane region" description="Helical" evidence="7">
    <location>
        <begin position="336"/>
        <end position="360"/>
    </location>
</feature>
<feature type="domain" description="Glycosyltransferase 2-like" evidence="8">
    <location>
        <begin position="100"/>
        <end position="253"/>
    </location>
</feature>
<dbReference type="RefSeq" id="WP_345634865.1">
    <property type="nucleotide sequence ID" value="NZ_BAABJQ010000020.1"/>
</dbReference>
<keyword evidence="6 7" id="KW-0472">Membrane</keyword>
<keyword evidence="2" id="KW-0328">Glycosyltransferase</keyword>
<keyword evidence="10" id="KW-1185">Reference proteome</keyword>
<dbReference type="EMBL" id="BAABJQ010000020">
    <property type="protein sequence ID" value="GAA5194113.1"/>
    <property type="molecule type" value="Genomic_DNA"/>
</dbReference>
<comment type="subcellular location">
    <subcellularLocation>
        <location evidence="1">Membrane</location>
        <topology evidence="1">Multi-pass membrane protein</topology>
    </subcellularLocation>
</comment>
<organism evidence="9 10">
    <name type="scientific">Rugosimonospora acidiphila</name>
    <dbReference type="NCBI Taxonomy" id="556531"/>
    <lineage>
        <taxon>Bacteria</taxon>
        <taxon>Bacillati</taxon>
        <taxon>Actinomycetota</taxon>
        <taxon>Actinomycetes</taxon>
        <taxon>Micromonosporales</taxon>
        <taxon>Micromonosporaceae</taxon>
        <taxon>Rugosimonospora</taxon>
    </lineage>
</organism>
<evidence type="ECO:0000256" key="3">
    <source>
        <dbReference type="ARBA" id="ARBA00022679"/>
    </source>
</evidence>
<keyword evidence="3" id="KW-0808">Transferase</keyword>
<evidence type="ECO:0000256" key="4">
    <source>
        <dbReference type="ARBA" id="ARBA00022692"/>
    </source>
</evidence>
<reference evidence="10" key="1">
    <citation type="journal article" date="2019" name="Int. J. Syst. Evol. Microbiol.">
        <title>The Global Catalogue of Microorganisms (GCM) 10K type strain sequencing project: providing services to taxonomists for standard genome sequencing and annotation.</title>
        <authorList>
            <consortium name="The Broad Institute Genomics Platform"/>
            <consortium name="The Broad Institute Genome Sequencing Center for Infectious Disease"/>
            <person name="Wu L."/>
            <person name="Ma J."/>
        </authorList>
    </citation>
    <scope>NUCLEOTIDE SEQUENCE [LARGE SCALE GENOMIC DNA]</scope>
    <source>
        <strain evidence="10">JCM 18304</strain>
    </source>
</reference>
<evidence type="ECO:0000256" key="6">
    <source>
        <dbReference type="ARBA" id="ARBA00023136"/>
    </source>
</evidence>
<evidence type="ECO:0000256" key="1">
    <source>
        <dbReference type="ARBA" id="ARBA00004141"/>
    </source>
</evidence>
<dbReference type="InterPro" id="IPR029044">
    <property type="entry name" value="Nucleotide-diphossugar_trans"/>
</dbReference>
<dbReference type="Proteomes" id="UP001501570">
    <property type="component" value="Unassembled WGS sequence"/>
</dbReference>
<feature type="transmembrane region" description="Helical" evidence="7">
    <location>
        <begin position="12"/>
        <end position="30"/>
    </location>
</feature>
<keyword evidence="5 7" id="KW-1133">Transmembrane helix</keyword>
<feature type="transmembrane region" description="Helical" evidence="7">
    <location>
        <begin position="442"/>
        <end position="460"/>
    </location>
</feature>
<dbReference type="Pfam" id="PF00535">
    <property type="entry name" value="Glycos_transf_2"/>
    <property type="match status" value="1"/>
</dbReference>
<evidence type="ECO:0000256" key="5">
    <source>
        <dbReference type="ARBA" id="ARBA00022989"/>
    </source>
</evidence>
<protein>
    <recommendedName>
        <fullName evidence="8">Glycosyltransferase 2-like domain-containing protein</fullName>
    </recommendedName>
</protein>
<feature type="transmembrane region" description="Helical" evidence="7">
    <location>
        <begin position="394"/>
        <end position="414"/>
    </location>
</feature>
<accession>A0ABP9SCB4</accession>
<evidence type="ECO:0000256" key="7">
    <source>
        <dbReference type="SAM" id="Phobius"/>
    </source>
</evidence>
<evidence type="ECO:0000256" key="2">
    <source>
        <dbReference type="ARBA" id="ARBA00022676"/>
    </source>
</evidence>
<dbReference type="InterPro" id="IPR001173">
    <property type="entry name" value="Glyco_trans_2-like"/>
</dbReference>
<dbReference type="SUPFAM" id="SSF53448">
    <property type="entry name" value="Nucleotide-diphospho-sugar transferases"/>
    <property type="match status" value="1"/>
</dbReference>
<gene>
    <name evidence="9" type="ORF">GCM10023322_57710</name>
</gene>
<dbReference type="CDD" id="cd06421">
    <property type="entry name" value="CESA_CelA_like"/>
    <property type="match status" value="1"/>
</dbReference>
<evidence type="ECO:0000259" key="8">
    <source>
        <dbReference type="Pfam" id="PF00535"/>
    </source>
</evidence>
<sequence>MEKDQYYGPQARWIFLLFLCAFTGVMYGLSRLALNSIWTSLLYELMTVQIIAVVISQVSSTRPRRGTLAGHRERVAAYRPRHYPSVDVFLPSAGEPLYILANTYRHVAGLRWPGALRVYVLDDSAREEVATLAERFGFTYLSRPNRGELKKAGNLKYGFEHSSGEFIHVFDADFVPRPDMTLELMPYFAEDDTIGIVQSPQYFDVTTPGFNWLQRAAGATQELFYRWVQPARDAVDAAICVGTNAIYRRAALRAAGGFAQIGHSEDVHTGVNLAKIGYRTRYVPVNLAKGICPDNFDGFANQQYRWCTGSMSLLADSNFHRSQLSIKQKLCFWTGFLYYITTALAAFTVPIPGLLMLWLFPLQIRPMNYLPLVGTVFVWSTLMPRATENRWSPLVVRIQMLIGFCHAIALFDFVRGRTAAWVPTGAAKRNPTAKRVLRTLRIWLAGSLALTWIGIFHVMLTYGGARVWATVVFSIPMLYFEIPLLLGNRGVRRIEHHDVIDLAIPSQQTQTLSPAGVEA</sequence>
<name>A0ABP9SCB4_9ACTN</name>
<keyword evidence="4 7" id="KW-0812">Transmembrane</keyword>
<evidence type="ECO:0000313" key="9">
    <source>
        <dbReference type="EMBL" id="GAA5194113.1"/>
    </source>
</evidence>
<dbReference type="PANTHER" id="PTHR43867:SF2">
    <property type="entry name" value="CELLULOSE SYNTHASE CATALYTIC SUBUNIT A [UDP-FORMING]"/>
    <property type="match status" value="1"/>
</dbReference>
<dbReference type="PANTHER" id="PTHR43867">
    <property type="entry name" value="CELLULOSE SYNTHASE CATALYTIC SUBUNIT A [UDP-FORMING]"/>
    <property type="match status" value="1"/>
</dbReference>
<comment type="caution">
    <text evidence="9">The sequence shown here is derived from an EMBL/GenBank/DDBJ whole genome shotgun (WGS) entry which is preliminary data.</text>
</comment>
<evidence type="ECO:0000313" key="10">
    <source>
        <dbReference type="Proteomes" id="UP001501570"/>
    </source>
</evidence>
<feature type="transmembrane region" description="Helical" evidence="7">
    <location>
        <begin position="466"/>
        <end position="486"/>
    </location>
</feature>